<evidence type="ECO:0000313" key="4">
    <source>
        <dbReference type="Proteomes" id="UP000248021"/>
    </source>
</evidence>
<sequence length="95" mass="9635">MPLASVGSSWGAAASHGRLSVTPSEPARAGRHADHPFVGATVAEVERGLILATLNHCGGNRTSAAKILGISLRSLHNKLTSYSAAGMAIPAPGPR</sequence>
<dbReference type="InterPro" id="IPR009057">
    <property type="entry name" value="Homeodomain-like_sf"/>
</dbReference>
<dbReference type="EMBL" id="QJJK01000004">
    <property type="protein sequence ID" value="PXW60372.1"/>
    <property type="molecule type" value="Genomic_DNA"/>
</dbReference>
<feature type="domain" description="DNA binding HTH" evidence="2">
    <location>
        <begin position="41"/>
        <end position="82"/>
    </location>
</feature>
<organism evidence="3 4">
    <name type="scientific">Chelatococcus asaccharovorans</name>
    <dbReference type="NCBI Taxonomy" id="28210"/>
    <lineage>
        <taxon>Bacteria</taxon>
        <taxon>Pseudomonadati</taxon>
        <taxon>Pseudomonadota</taxon>
        <taxon>Alphaproteobacteria</taxon>
        <taxon>Hyphomicrobiales</taxon>
        <taxon>Chelatococcaceae</taxon>
        <taxon>Chelatococcus</taxon>
    </lineage>
</organism>
<dbReference type="Pfam" id="PF02954">
    <property type="entry name" value="HTH_8"/>
    <property type="match status" value="1"/>
</dbReference>
<accession>A0A2V3ULQ0</accession>
<dbReference type="InterPro" id="IPR002197">
    <property type="entry name" value="HTH_Fis"/>
</dbReference>
<feature type="region of interest" description="Disordered" evidence="1">
    <location>
        <begin position="1"/>
        <end position="33"/>
    </location>
</feature>
<dbReference type="Gene3D" id="1.10.10.60">
    <property type="entry name" value="Homeodomain-like"/>
    <property type="match status" value="1"/>
</dbReference>
<evidence type="ECO:0000256" key="1">
    <source>
        <dbReference type="SAM" id="MobiDB-lite"/>
    </source>
</evidence>
<keyword evidence="4" id="KW-1185">Reference proteome</keyword>
<proteinExistence type="predicted"/>
<dbReference type="SUPFAM" id="SSF46689">
    <property type="entry name" value="Homeodomain-like"/>
    <property type="match status" value="1"/>
</dbReference>
<name>A0A2V3ULQ0_9HYPH</name>
<feature type="compositionally biased region" description="Low complexity" evidence="1">
    <location>
        <begin position="1"/>
        <end position="17"/>
    </location>
</feature>
<dbReference type="PRINTS" id="PR01590">
    <property type="entry name" value="HTHFIS"/>
</dbReference>
<evidence type="ECO:0000313" key="3">
    <source>
        <dbReference type="EMBL" id="PXW60372.1"/>
    </source>
</evidence>
<dbReference type="AlphaFoldDB" id="A0A2V3ULQ0"/>
<dbReference type="RefSeq" id="WP_425351183.1">
    <property type="nucleotide sequence ID" value="NZ_JAHBRY010000001.1"/>
</dbReference>
<evidence type="ECO:0000259" key="2">
    <source>
        <dbReference type="Pfam" id="PF02954"/>
    </source>
</evidence>
<dbReference type="GO" id="GO:0043565">
    <property type="term" value="F:sequence-specific DNA binding"/>
    <property type="evidence" value="ECO:0007669"/>
    <property type="project" value="InterPro"/>
</dbReference>
<gene>
    <name evidence="3" type="ORF">C7450_104427</name>
</gene>
<dbReference type="Proteomes" id="UP000248021">
    <property type="component" value="Unassembled WGS sequence"/>
</dbReference>
<reference evidence="3 4" key="1">
    <citation type="submission" date="2018-05" db="EMBL/GenBank/DDBJ databases">
        <title>Genomic Encyclopedia of Type Strains, Phase IV (KMG-IV): sequencing the most valuable type-strain genomes for metagenomic binning, comparative biology and taxonomic classification.</title>
        <authorList>
            <person name="Goeker M."/>
        </authorList>
    </citation>
    <scope>NUCLEOTIDE SEQUENCE [LARGE SCALE GENOMIC DNA]</scope>
    <source>
        <strain evidence="3 4">DSM 6462</strain>
    </source>
</reference>
<protein>
    <submittedName>
        <fullName evidence="3">Regulatory Fis family protein</fullName>
    </submittedName>
</protein>
<comment type="caution">
    <text evidence="3">The sequence shown here is derived from an EMBL/GenBank/DDBJ whole genome shotgun (WGS) entry which is preliminary data.</text>
</comment>